<feature type="region of interest" description="Disordered" evidence="1">
    <location>
        <begin position="237"/>
        <end position="260"/>
    </location>
</feature>
<name>A0AAE0F2A2_9CHLO</name>
<dbReference type="AlphaFoldDB" id="A0AAE0F2A2"/>
<evidence type="ECO:0000256" key="1">
    <source>
        <dbReference type="SAM" id="MobiDB-lite"/>
    </source>
</evidence>
<gene>
    <name evidence="2" type="ORF">CYMTET_41793</name>
</gene>
<dbReference type="SUPFAM" id="SSF53335">
    <property type="entry name" value="S-adenosyl-L-methionine-dependent methyltransferases"/>
    <property type="match status" value="1"/>
</dbReference>
<dbReference type="Gene3D" id="3.40.50.150">
    <property type="entry name" value="Vaccinia Virus protein VP39"/>
    <property type="match status" value="1"/>
</dbReference>
<evidence type="ECO:0000313" key="3">
    <source>
        <dbReference type="Proteomes" id="UP001190700"/>
    </source>
</evidence>
<comment type="caution">
    <text evidence="2">The sequence shown here is derived from an EMBL/GenBank/DDBJ whole genome shotgun (WGS) entry which is preliminary data.</text>
</comment>
<feature type="compositionally biased region" description="Basic and acidic residues" evidence="1">
    <location>
        <begin position="454"/>
        <end position="465"/>
    </location>
</feature>
<accession>A0AAE0F2A2</accession>
<keyword evidence="3" id="KW-1185">Reference proteome</keyword>
<dbReference type="InterPro" id="IPR029063">
    <property type="entry name" value="SAM-dependent_MTases_sf"/>
</dbReference>
<dbReference type="Proteomes" id="UP001190700">
    <property type="component" value="Unassembled WGS sequence"/>
</dbReference>
<sequence length="837" mass="91859">MLDLSVEGKRKVTAAMDDLRQEGILPSIAGDIWSEGGIAIFGVLAYWINADFEHRERLVSAIPFSSVRHTSDEIQLATKKACSNMHIGHFREDVAPGDGVDTIHESVQNSVSDNASNIISGWECFDGWECNDHTLALIVHAYLKQSEVDIFKSNFDKLHSQSSVLGSRIGSGFCSYARPCHPGFFSSVPLPVQRVPSDARDFQADDRRRLEAARTLFRNGPAIHHLADKLTQYDRDSWHRTRGGTRKRGSDDRADGCQRSGRPNKDLIRCELREVFEDALSRAQCEDSAWLLLRPEHHGGSRVEALADWAHVRCITERANYGYDVMQQNQSYSIANHISMVRDRSRVGAYAEAIRRASPGATMCDVGTGPFTLLSRLALGAGAHHVTAIEQADSAVASAVAFFRDELSERRQGHRLLADREGLEDTPGEAWGTRGLSGAPAIGITDLLVAPAQLEREGQDRESRQRPSSSRRRRRCPEDPPSGRQLRATVTLSAQKMTMLRDAIGLTDLDRHHPPRGIMPNLYDSWHGGGANGAVVPHGYARHGHQQRGADEGTAQSAACGTERSGPYQCGMGLVSTAAPEGGCRALLKGYSTDAGRTSTLALYQGLSSKVTPELQGEVIQGTRARFTLVVHEILGHIASAEGAAVAIRDLVDRGLCAPGCAFIPRAAATLIAPTEALHVGPLDRVLHRYLNGSGEEVRTQVRHHCRRFPRGNLLAPPQPFEELCFGGLSEPGACRQRRQLEFRAQRAGVVDGVHLHMEIALDDQVRLNMMEEADSSWSTTYIRLSRSGVHVAAGERLLCQCEALFDTTLPRYYVHLSAGEPGRERVVGEFKWEGCG</sequence>
<dbReference type="EMBL" id="LGRX02027807">
    <property type="protein sequence ID" value="KAK3248752.1"/>
    <property type="molecule type" value="Genomic_DNA"/>
</dbReference>
<evidence type="ECO:0000313" key="2">
    <source>
        <dbReference type="EMBL" id="KAK3248752.1"/>
    </source>
</evidence>
<reference evidence="2 3" key="1">
    <citation type="journal article" date="2015" name="Genome Biol. Evol.">
        <title>Comparative Genomics of a Bacterivorous Green Alga Reveals Evolutionary Causalities and Consequences of Phago-Mixotrophic Mode of Nutrition.</title>
        <authorList>
            <person name="Burns J.A."/>
            <person name="Paasch A."/>
            <person name="Narechania A."/>
            <person name="Kim E."/>
        </authorList>
    </citation>
    <scope>NUCLEOTIDE SEQUENCE [LARGE SCALE GENOMIC DNA]</scope>
    <source>
        <strain evidence="2 3">PLY_AMNH</strain>
    </source>
</reference>
<feature type="region of interest" description="Disordered" evidence="1">
    <location>
        <begin position="452"/>
        <end position="487"/>
    </location>
</feature>
<protein>
    <submittedName>
        <fullName evidence="2">Uncharacterized protein</fullName>
    </submittedName>
</protein>
<organism evidence="2 3">
    <name type="scientific">Cymbomonas tetramitiformis</name>
    <dbReference type="NCBI Taxonomy" id="36881"/>
    <lineage>
        <taxon>Eukaryota</taxon>
        <taxon>Viridiplantae</taxon>
        <taxon>Chlorophyta</taxon>
        <taxon>Pyramimonadophyceae</taxon>
        <taxon>Pyramimonadales</taxon>
        <taxon>Pyramimonadaceae</taxon>
        <taxon>Cymbomonas</taxon>
    </lineage>
</organism>
<proteinExistence type="predicted"/>